<dbReference type="SUPFAM" id="SSF52922">
    <property type="entry name" value="TK C-terminal domain-like"/>
    <property type="match status" value="1"/>
</dbReference>
<dbReference type="CDD" id="cd06207">
    <property type="entry name" value="CyPoR_like"/>
    <property type="match status" value="1"/>
</dbReference>
<dbReference type="InterPro" id="IPR001433">
    <property type="entry name" value="OxRdtase_FAD/NAD-bd"/>
</dbReference>
<dbReference type="Proteomes" id="UP000510647">
    <property type="component" value="Chromosome 4"/>
</dbReference>
<comment type="function">
    <text evidence="13">This enzyme catalyzes the 6-electron reduction of sulfite to sulfide. This is one of several activities required for the biosynthesis of L-cysteine from sulfate.</text>
</comment>
<evidence type="ECO:0000256" key="13">
    <source>
        <dbReference type="ARBA" id="ARBA00059320"/>
    </source>
</evidence>
<evidence type="ECO:0000256" key="7">
    <source>
        <dbReference type="ARBA" id="ARBA00022643"/>
    </source>
</evidence>
<dbReference type="Pfam" id="PF00175">
    <property type="entry name" value="NAD_binding_1"/>
    <property type="match status" value="1"/>
</dbReference>
<keyword evidence="10" id="KW-0249">Electron transport</keyword>
<gene>
    <name evidence="15" type="ORF">HG537_0D05230</name>
</gene>
<evidence type="ECO:0000256" key="12">
    <source>
        <dbReference type="ARBA" id="ARBA00052219"/>
    </source>
</evidence>
<evidence type="ECO:0000256" key="10">
    <source>
        <dbReference type="ARBA" id="ARBA00022982"/>
    </source>
</evidence>
<dbReference type="InterPro" id="IPR003097">
    <property type="entry name" value="CysJ-like_FAD-binding"/>
</dbReference>
<reference evidence="15 16" key="1">
    <citation type="submission" date="2020-06" db="EMBL/GenBank/DDBJ databases">
        <title>The yeast mating-type switching endonuclease HO is a domesticated member of an unorthodox homing genetic element family.</title>
        <authorList>
            <person name="Coughlan A.Y."/>
            <person name="Lombardi L."/>
            <person name="Braun-Galleani S."/>
            <person name="Martos A.R."/>
            <person name="Galeote V."/>
            <person name="Bigey F."/>
            <person name="Dequin S."/>
            <person name="Byrne K.P."/>
            <person name="Wolfe K.H."/>
        </authorList>
    </citation>
    <scope>NUCLEOTIDE SEQUENCE [LARGE SCALE GENOMIC DNA]</scope>
    <source>
        <strain evidence="15 16">CBS2947</strain>
    </source>
</reference>
<dbReference type="FunFam" id="1.20.990.10:FF:000010">
    <property type="entry name" value="Sulfite reductase [NADPH] flavoprotein component"/>
    <property type="match status" value="1"/>
</dbReference>
<evidence type="ECO:0000256" key="8">
    <source>
        <dbReference type="ARBA" id="ARBA00022827"/>
    </source>
</evidence>
<name>A0A7H9HTG6_9SACH</name>
<dbReference type="InterPro" id="IPR002869">
    <property type="entry name" value="Pyrv_flavodox_OxRed_cen"/>
</dbReference>
<dbReference type="PRINTS" id="PR00371">
    <property type="entry name" value="FPNCR"/>
</dbReference>
<evidence type="ECO:0000313" key="16">
    <source>
        <dbReference type="Proteomes" id="UP000510647"/>
    </source>
</evidence>
<dbReference type="AlphaFoldDB" id="A0A7H9HTG6"/>
<dbReference type="Gene3D" id="1.20.990.10">
    <property type="entry name" value="NADPH-cytochrome p450 Reductase, Chain A, domain 3"/>
    <property type="match status" value="1"/>
</dbReference>
<keyword evidence="11" id="KW-0560">Oxidoreductase</keyword>
<evidence type="ECO:0000256" key="6">
    <source>
        <dbReference type="ARBA" id="ARBA00022630"/>
    </source>
</evidence>
<dbReference type="Gene3D" id="3.40.920.10">
    <property type="entry name" value="Pyruvate-ferredoxin oxidoreductase, PFOR, domain III"/>
    <property type="match status" value="1"/>
</dbReference>
<dbReference type="InterPro" id="IPR039261">
    <property type="entry name" value="FNR_nucleotide-bd"/>
</dbReference>
<dbReference type="SUPFAM" id="SSF53323">
    <property type="entry name" value="Pyruvate-ferredoxin oxidoreductase, PFOR, domain III"/>
    <property type="match status" value="1"/>
</dbReference>
<dbReference type="GO" id="GO:0004783">
    <property type="term" value="F:sulfite reductase (NADPH) activity"/>
    <property type="evidence" value="ECO:0007669"/>
    <property type="project" value="UniProtKB-EC"/>
</dbReference>
<keyword evidence="9" id="KW-0521">NADP</keyword>
<evidence type="ECO:0000256" key="9">
    <source>
        <dbReference type="ARBA" id="ARBA00022857"/>
    </source>
</evidence>
<evidence type="ECO:0000256" key="3">
    <source>
        <dbReference type="ARBA" id="ARBA00004774"/>
    </source>
</evidence>
<evidence type="ECO:0000256" key="4">
    <source>
        <dbReference type="ARBA" id="ARBA00012604"/>
    </source>
</evidence>
<keyword evidence="7" id="KW-0288">FMN</keyword>
<dbReference type="InterPro" id="IPR001709">
    <property type="entry name" value="Flavoprot_Pyr_Nucl_cyt_Rdtase"/>
</dbReference>
<keyword evidence="6" id="KW-0285">Flavoprotein</keyword>
<dbReference type="SUPFAM" id="SSF63380">
    <property type="entry name" value="Riboflavin synthase domain-like"/>
    <property type="match status" value="1"/>
</dbReference>
<comment type="cofactor">
    <cofactor evidence="2">
        <name>FAD</name>
        <dbReference type="ChEBI" id="CHEBI:57692"/>
    </cofactor>
</comment>
<evidence type="ECO:0000256" key="1">
    <source>
        <dbReference type="ARBA" id="ARBA00001917"/>
    </source>
</evidence>
<comment type="catalytic activity">
    <reaction evidence="12">
        <text>hydrogen sulfide + 3 NADP(+) + 3 H2O = sulfite + 3 NADPH + 4 H(+)</text>
        <dbReference type="Rhea" id="RHEA:13801"/>
        <dbReference type="ChEBI" id="CHEBI:15377"/>
        <dbReference type="ChEBI" id="CHEBI:15378"/>
        <dbReference type="ChEBI" id="CHEBI:17359"/>
        <dbReference type="ChEBI" id="CHEBI:29919"/>
        <dbReference type="ChEBI" id="CHEBI:57783"/>
        <dbReference type="ChEBI" id="CHEBI:58349"/>
        <dbReference type="EC" id="1.8.1.2"/>
    </reaction>
</comment>
<sequence length="1045" mass="116473">MSVSFLTNPFDEPRDPKKLPAYGSPSAAIGSVLYNNVKTIFSYKSFSDPDLLDNCLKKWTKKDKNDVFYQELDVRTGAGLAPLGYSRSLPQLDDTTQVVGIVAPGYALPYFVNTFQKTERSDVSFLFNVGALNYDEESGTIGSDYVTALNAATKSGFPVITPVSSHEVQAVSLLALAVAKFGDRRGAFNLFDGPHYAKSISEFKEKAIDCGLLTKLEKLLPRESSFESVLQGFNEVTGQRLHNFEYDGSLKAETIFVTYGSVESEVFRNAIKDRGDEANVAVISVRVPLPFDLEKFVARIPHTAKKIVVVGQSLDCTSSTPLRRQVTAALFYHGNRSLSVSEYIYEPSFVWSPSAVEQIVETFVPGFSSHCNDVLTKSFIFWASDKSPMVDLSSRLVHALSLVDGQTVTLRTKYDNIVNAGAFQAQFTSSSTEGAFVSNIDQADVAIVENIALLDSLQVAATVKKNGTILLVSQKSLNGQDASLLESYVKTLGIHESFFKTARDKQIKVVIIDAETIGDREETKGRTLSFVTQAAFWKYAYGYDVAESVRRIWNSAGTDLELLAAVLSDIISTALEQGVAVVPQEAYNGVEDVSKEEENSKSASDLPIFLTETSFRPNNNSISELPGAQLASDTDISKRLVFNEAYGVEKSLRPDLSVKNYVVRVKENKRVTPSDYDRNIFQIEFDIEGSGMKYEIGEALGVHARNNEAQVKEFLTFYGLKENDIIQVANKDQPEILESRTVLQAFTENLDIFGKPPKKFYESLIEFATDEDEKKELQEIVSEPGSVRLKKYQDVEFYTYADIFELYPSVRPSLEHLVSIIAPLKRREYSIASSQKIHKNEVHLLIVVVEWLDNKGRKRFGQASKYLSDLAVGSELVVSVKPSVMKLPPNPEQPVIMSGLGTGLAPFKAIVEEKLWQKQQGYSIGDVYLYLGSRHKREEYLYGELWEAYKDAGIITHIGAAFSRDQPQKIYIQDRIKENLKELKVVMIDQVGSFYLCGPTWPVPDITQALKDILAADAKEKGVKIDLNAEIEDLKESSRYILEVY</sequence>
<dbReference type="EMBL" id="CP059270">
    <property type="protein sequence ID" value="QLQ80523.1"/>
    <property type="molecule type" value="Genomic_DNA"/>
</dbReference>
<dbReference type="PANTHER" id="PTHR19384:SF109">
    <property type="entry name" value="SULFITE REDUCTASE [NADPH] FLAVOPROTEIN COMPONENT"/>
    <property type="match status" value="1"/>
</dbReference>
<dbReference type="EC" id="1.8.1.2" evidence="4"/>
<proteinExistence type="predicted"/>
<dbReference type="Gene3D" id="3.40.50.80">
    <property type="entry name" value="Nucleotide-binding domain of ferredoxin-NADP reductase (FNR) module"/>
    <property type="match status" value="1"/>
</dbReference>
<dbReference type="Gene3D" id="3.40.50.970">
    <property type="match status" value="1"/>
</dbReference>
<keyword evidence="16" id="KW-1185">Reference proteome</keyword>
<organism evidence="15 16">
    <name type="scientific">Torulaspora globosa</name>
    <dbReference type="NCBI Taxonomy" id="48254"/>
    <lineage>
        <taxon>Eukaryota</taxon>
        <taxon>Fungi</taxon>
        <taxon>Dikarya</taxon>
        <taxon>Ascomycota</taxon>
        <taxon>Saccharomycotina</taxon>
        <taxon>Saccharomycetes</taxon>
        <taxon>Saccharomycetales</taxon>
        <taxon>Saccharomycetaceae</taxon>
        <taxon>Torulaspora</taxon>
    </lineage>
</organism>
<protein>
    <recommendedName>
        <fullName evidence="4">assimilatory sulfite reductase (NADPH)</fullName>
        <ecNumber evidence="4">1.8.1.2</ecNumber>
    </recommendedName>
</protein>
<dbReference type="InterPro" id="IPR017927">
    <property type="entry name" value="FAD-bd_FR_type"/>
</dbReference>
<dbReference type="InterPro" id="IPR017938">
    <property type="entry name" value="Riboflavin_synthase-like_b-brl"/>
</dbReference>
<dbReference type="Pfam" id="PF00667">
    <property type="entry name" value="FAD_binding_1"/>
    <property type="match status" value="1"/>
</dbReference>
<dbReference type="OrthoDB" id="1856718at2759"/>
<accession>A0A7H9HTG6</accession>
<dbReference type="InterPro" id="IPR009014">
    <property type="entry name" value="Transketo_C/PFOR_II"/>
</dbReference>
<dbReference type="FunFam" id="3.40.50.80:FF:000011">
    <property type="entry name" value="Sulfite reductase flavoprotein component"/>
    <property type="match status" value="1"/>
</dbReference>
<evidence type="ECO:0000256" key="2">
    <source>
        <dbReference type="ARBA" id="ARBA00001974"/>
    </source>
</evidence>
<dbReference type="Gene3D" id="3.40.50.920">
    <property type="match status" value="1"/>
</dbReference>
<comment type="pathway">
    <text evidence="3">Sulfur metabolism; hydrogen sulfide biosynthesis; hydrogen sulfide from sulfite (NADPH route): step 1/1.</text>
</comment>
<dbReference type="PANTHER" id="PTHR19384">
    <property type="entry name" value="NITRIC OXIDE SYNTHASE-RELATED"/>
    <property type="match status" value="1"/>
</dbReference>
<dbReference type="InterPro" id="IPR023173">
    <property type="entry name" value="NADPH_Cyt_P450_Rdtase_alpha"/>
</dbReference>
<keyword evidence="8" id="KW-0274">FAD</keyword>
<evidence type="ECO:0000313" key="15">
    <source>
        <dbReference type="EMBL" id="QLQ80523.1"/>
    </source>
</evidence>
<evidence type="ECO:0000256" key="5">
    <source>
        <dbReference type="ARBA" id="ARBA00022448"/>
    </source>
</evidence>
<keyword evidence="5" id="KW-0813">Transport</keyword>
<dbReference type="GO" id="GO:0005829">
    <property type="term" value="C:cytosol"/>
    <property type="evidence" value="ECO:0007669"/>
    <property type="project" value="TreeGrafter"/>
</dbReference>
<dbReference type="GO" id="GO:0050660">
    <property type="term" value="F:flavin adenine dinucleotide binding"/>
    <property type="evidence" value="ECO:0007669"/>
    <property type="project" value="TreeGrafter"/>
</dbReference>
<dbReference type="SUPFAM" id="SSF52343">
    <property type="entry name" value="Ferredoxin reductase-like, C-terminal NADP-linked domain"/>
    <property type="match status" value="1"/>
</dbReference>
<dbReference type="PROSITE" id="PS51384">
    <property type="entry name" value="FAD_FR"/>
    <property type="match status" value="1"/>
</dbReference>
<evidence type="ECO:0000256" key="11">
    <source>
        <dbReference type="ARBA" id="ARBA00023002"/>
    </source>
</evidence>
<feature type="domain" description="FAD-binding FR-type" evidence="14">
    <location>
        <begin position="658"/>
        <end position="889"/>
    </location>
</feature>
<dbReference type="Gene3D" id="2.40.30.10">
    <property type="entry name" value="Translation factors"/>
    <property type="match status" value="1"/>
</dbReference>
<dbReference type="GO" id="GO:0010181">
    <property type="term" value="F:FMN binding"/>
    <property type="evidence" value="ECO:0007669"/>
    <property type="project" value="TreeGrafter"/>
</dbReference>
<comment type="cofactor">
    <cofactor evidence="1">
        <name>FMN</name>
        <dbReference type="ChEBI" id="CHEBI:58210"/>
    </cofactor>
</comment>
<evidence type="ECO:0000259" key="14">
    <source>
        <dbReference type="PROSITE" id="PS51384"/>
    </source>
</evidence>